<dbReference type="PROSITE" id="PS50853">
    <property type="entry name" value="FN3"/>
    <property type="match status" value="1"/>
</dbReference>
<name>A0A345UHK2_9BACT</name>
<feature type="domain" description="Fibronectin type-III" evidence="2">
    <location>
        <begin position="343"/>
        <end position="439"/>
    </location>
</feature>
<gene>
    <name evidence="3" type="ORF">CYPRO_0670</name>
</gene>
<feature type="transmembrane region" description="Helical" evidence="1">
    <location>
        <begin position="12"/>
        <end position="29"/>
    </location>
</feature>
<dbReference type="SUPFAM" id="SSF49265">
    <property type="entry name" value="Fibronectin type III"/>
    <property type="match status" value="1"/>
</dbReference>
<keyword evidence="4" id="KW-1185">Reference proteome</keyword>
<organism evidence="3 4">
    <name type="scientific">Cyclonatronum proteinivorum</name>
    <dbReference type="NCBI Taxonomy" id="1457365"/>
    <lineage>
        <taxon>Bacteria</taxon>
        <taxon>Pseudomonadati</taxon>
        <taxon>Balneolota</taxon>
        <taxon>Balneolia</taxon>
        <taxon>Balneolales</taxon>
        <taxon>Cyclonatronaceae</taxon>
        <taxon>Cyclonatronum</taxon>
    </lineage>
</organism>
<keyword evidence="1" id="KW-1133">Transmembrane helix</keyword>
<evidence type="ECO:0000313" key="4">
    <source>
        <dbReference type="Proteomes" id="UP000254808"/>
    </source>
</evidence>
<dbReference type="InterPro" id="IPR036116">
    <property type="entry name" value="FN3_sf"/>
</dbReference>
<accession>A0A345UHK2</accession>
<reference evidence="3 4" key="1">
    <citation type="submission" date="2018-03" db="EMBL/GenBank/DDBJ databases">
        <title>Phenotypic and genomic properties of Cyclonatronum proteinivorum gen. nov., sp. nov., a haloalkaliphilic bacteroidete from soda lakes possessing Na+-translocating rhodopsin.</title>
        <authorList>
            <person name="Toshchakov S.V."/>
            <person name="Korzhenkov A."/>
            <person name="Samarov N.I."/>
            <person name="Kublanov I.V."/>
            <person name="Muntyan M.S."/>
            <person name="Sorokin D.Y."/>
        </authorList>
    </citation>
    <scope>NUCLEOTIDE SEQUENCE [LARGE SCALE GENOMIC DNA]</scope>
    <source>
        <strain evidence="3 4">Omega</strain>
    </source>
</reference>
<keyword evidence="1" id="KW-0812">Transmembrane</keyword>
<dbReference type="InterPro" id="IPR013783">
    <property type="entry name" value="Ig-like_fold"/>
</dbReference>
<dbReference type="Pfam" id="PF18962">
    <property type="entry name" value="Por_Secre_tail"/>
    <property type="match status" value="1"/>
</dbReference>
<dbReference type="OrthoDB" id="9758333at2"/>
<dbReference type="InterPro" id="IPR025970">
    <property type="entry name" value="SusE"/>
</dbReference>
<dbReference type="InterPro" id="IPR026444">
    <property type="entry name" value="Secre_tail"/>
</dbReference>
<dbReference type="NCBIfam" id="TIGR04183">
    <property type="entry name" value="Por_Secre_tail"/>
    <property type="match status" value="1"/>
</dbReference>
<dbReference type="KEGG" id="cprv:CYPRO_0670"/>
<dbReference type="CDD" id="cd00063">
    <property type="entry name" value="FN3"/>
    <property type="match status" value="1"/>
</dbReference>
<dbReference type="EMBL" id="CP027806">
    <property type="protein sequence ID" value="AXI99953.1"/>
    <property type="molecule type" value="Genomic_DNA"/>
</dbReference>
<dbReference type="Pfam" id="PF14292">
    <property type="entry name" value="SusE"/>
    <property type="match status" value="1"/>
</dbReference>
<dbReference type="Gene3D" id="2.60.40.4070">
    <property type="match status" value="1"/>
</dbReference>
<evidence type="ECO:0000259" key="2">
    <source>
        <dbReference type="PROSITE" id="PS50853"/>
    </source>
</evidence>
<dbReference type="AlphaFoldDB" id="A0A345UHK2"/>
<dbReference type="InterPro" id="IPR003961">
    <property type="entry name" value="FN3_dom"/>
</dbReference>
<proteinExistence type="predicted"/>
<evidence type="ECO:0000313" key="3">
    <source>
        <dbReference type="EMBL" id="AXI99953.1"/>
    </source>
</evidence>
<protein>
    <submittedName>
        <fullName evidence="3">Por secretion system C-terminal sorting domain-containing protein</fullName>
    </submittedName>
</protein>
<keyword evidence="1" id="KW-0472">Membrane</keyword>
<sequence length="655" mass="72633">MKNFFTDELSSISFVFKVATMLFLMIWLTDNLLGQNTELRVFDDPPTSHIPVDTSKLIHDRKEYWDNLNSNEKYNYLNLIKERTLFIQGFIEDQYVLDISSSTIDFVELALMEGVESIVVEDLLNLQKKFNDAIKHKKLIKSEVNSEGLLQTTVLVRPNATQWWTGTVTKGPIENFSYNVAHGNSNGGISAGRDSVNYRSKSWVFFNILSIPNNAEIINAELDFFLTDAGNTSHRIDIGQMDVNTFNSLTGPEALYNYIGSVPTFINNWNGMTPTAPAIRQVNYTASGRSYLQDSIINGTIHGISIRPSSDTIMQRGQFRGWDCCGNNAEPWLIITYTLINHVPPPPTLVSPSNGAINVPESTTLSWNSALGATSYQLQVATSSSFSSSSLVVNQSNITSTSRNVNLNEETLYFWRVRGSNEIGGGEWSEVWSFTTSDDLLPPGTFSLLSPKSGTELIADPEDNTEVTVIWDASENADTYTWLLIEQGGDFDEPVLGFSSDDEGTATQLTLTVAGIVSALNEAGVNTEGALTLEWTVEAQNEQGTQRAEEPFTLLLTPPTSVNEPVVPSAFALNQNYPNPFNPTTQIEYALPEVADVRLEVFNIMGQRVAILVNTMQNAGYHIVTFDASRLSSGMYIYRLESGSFIQTRTMMLVK</sequence>
<dbReference type="Gene3D" id="2.60.40.10">
    <property type="entry name" value="Immunoglobulins"/>
    <property type="match status" value="1"/>
</dbReference>
<evidence type="ECO:0000256" key="1">
    <source>
        <dbReference type="SAM" id="Phobius"/>
    </source>
</evidence>
<dbReference type="Proteomes" id="UP000254808">
    <property type="component" value="Chromosome"/>
</dbReference>
<dbReference type="RefSeq" id="WP_114983275.1">
    <property type="nucleotide sequence ID" value="NZ_CP027806.1"/>
</dbReference>